<dbReference type="PANTHER" id="PTHR43353">
    <property type="entry name" value="SUCCINATE-SEMIALDEHYDE DEHYDROGENASE, MITOCHONDRIAL"/>
    <property type="match status" value="1"/>
</dbReference>
<dbReference type="PATRIC" id="fig|1365257.3.peg.1003"/>
<dbReference type="InterPro" id="IPR016161">
    <property type="entry name" value="Ald_DH/histidinol_DH"/>
</dbReference>
<proteinExistence type="inferred from homology"/>
<dbReference type="GO" id="GO:0004777">
    <property type="term" value="F:succinate-semialdehyde dehydrogenase (NAD+) activity"/>
    <property type="evidence" value="ECO:0007669"/>
    <property type="project" value="TreeGrafter"/>
</dbReference>
<evidence type="ECO:0000259" key="5">
    <source>
        <dbReference type="Pfam" id="PF00171"/>
    </source>
</evidence>
<organism evidence="6 7">
    <name type="scientific">Pseudoalteromonas luteoviolacea S4060-1</name>
    <dbReference type="NCBI Taxonomy" id="1365257"/>
    <lineage>
        <taxon>Bacteria</taxon>
        <taxon>Pseudomonadati</taxon>
        <taxon>Pseudomonadota</taxon>
        <taxon>Gammaproteobacteria</taxon>
        <taxon>Alteromonadales</taxon>
        <taxon>Pseudoalteromonadaceae</taxon>
        <taxon>Pseudoalteromonas</taxon>
    </lineage>
</organism>
<dbReference type="InterPro" id="IPR050740">
    <property type="entry name" value="Aldehyde_DH_Superfamily"/>
</dbReference>
<dbReference type="Gene3D" id="3.40.309.10">
    <property type="entry name" value="Aldehyde Dehydrogenase, Chain A, domain 2"/>
    <property type="match status" value="1"/>
</dbReference>
<dbReference type="FunFam" id="3.40.605.10:FF:000005">
    <property type="entry name" value="Succinate-semialdehyde dehydrogenase I"/>
    <property type="match status" value="1"/>
</dbReference>
<feature type="active site" evidence="3">
    <location>
        <position position="251"/>
    </location>
</feature>
<comment type="caution">
    <text evidence="6">The sequence shown here is derived from an EMBL/GenBank/DDBJ whole genome shotgun (WGS) entry which is preliminary data.</text>
</comment>
<dbReference type="Pfam" id="PF00171">
    <property type="entry name" value="Aldedh"/>
    <property type="match status" value="1"/>
</dbReference>
<evidence type="ECO:0000256" key="3">
    <source>
        <dbReference type="PROSITE-ProRule" id="PRU10007"/>
    </source>
</evidence>
<protein>
    <recommendedName>
        <fullName evidence="5">Aldehyde dehydrogenase domain-containing protein</fullName>
    </recommendedName>
</protein>
<dbReference type="InterPro" id="IPR016162">
    <property type="entry name" value="Ald_DH_N"/>
</dbReference>
<name>A0A167NYE8_9GAMM</name>
<dbReference type="InterPro" id="IPR016163">
    <property type="entry name" value="Ald_DH_C"/>
</dbReference>
<dbReference type="Gene3D" id="3.40.605.10">
    <property type="entry name" value="Aldehyde Dehydrogenase, Chain A, domain 1"/>
    <property type="match status" value="1"/>
</dbReference>
<dbReference type="PANTHER" id="PTHR43353:SF5">
    <property type="entry name" value="SUCCINATE-SEMIALDEHYDE DEHYDROGENASE, MITOCHONDRIAL"/>
    <property type="match status" value="1"/>
</dbReference>
<evidence type="ECO:0000256" key="4">
    <source>
        <dbReference type="RuleBase" id="RU003345"/>
    </source>
</evidence>
<dbReference type="SUPFAM" id="SSF53720">
    <property type="entry name" value="ALDH-like"/>
    <property type="match status" value="1"/>
</dbReference>
<gene>
    <name evidence="6" type="ORF">N478_13000</name>
</gene>
<dbReference type="AlphaFoldDB" id="A0A167NYE8"/>
<keyword evidence="2 4" id="KW-0560">Oxidoreductase</keyword>
<dbReference type="InterPro" id="IPR015590">
    <property type="entry name" value="Aldehyde_DH_dom"/>
</dbReference>
<accession>A0A167NYE8</accession>
<dbReference type="FunFam" id="3.40.309.10:FF:000004">
    <property type="entry name" value="Succinate-semialdehyde dehydrogenase I"/>
    <property type="match status" value="1"/>
</dbReference>
<dbReference type="GO" id="GO:0009450">
    <property type="term" value="P:gamma-aminobutyric acid catabolic process"/>
    <property type="evidence" value="ECO:0007669"/>
    <property type="project" value="TreeGrafter"/>
</dbReference>
<evidence type="ECO:0000313" key="6">
    <source>
        <dbReference type="EMBL" id="KZN69094.1"/>
    </source>
</evidence>
<dbReference type="PROSITE" id="PS00687">
    <property type="entry name" value="ALDEHYDE_DEHYDR_GLU"/>
    <property type="match status" value="1"/>
</dbReference>
<dbReference type="EMBL" id="AUXX01000006">
    <property type="protein sequence ID" value="KZN69094.1"/>
    <property type="molecule type" value="Genomic_DNA"/>
</dbReference>
<evidence type="ECO:0000313" key="7">
    <source>
        <dbReference type="Proteomes" id="UP000076661"/>
    </source>
</evidence>
<dbReference type="InterPro" id="IPR029510">
    <property type="entry name" value="Ald_DH_CS_GLU"/>
</dbReference>
<evidence type="ECO:0000256" key="2">
    <source>
        <dbReference type="ARBA" id="ARBA00023002"/>
    </source>
</evidence>
<feature type="domain" description="Aldehyde dehydrogenase" evidence="5">
    <location>
        <begin position="20"/>
        <end position="471"/>
    </location>
</feature>
<dbReference type="Proteomes" id="UP000076661">
    <property type="component" value="Unassembled WGS sequence"/>
</dbReference>
<evidence type="ECO:0000256" key="1">
    <source>
        <dbReference type="ARBA" id="ARBA00009986"/>
    </source>
</evidence>
<dbReference type="InterPro" id="IPR016160">
    <property type="entry name" value="Ald_DH_CS_CYS"/>
</dbReference>
<sequence length="477" mass="51539">MSKKIKTAHSIINGQPYESSTMLEVQNPADESLIAKVSEVDTQAAENALNYANACFIELKATTAQARGNILYRWYELILQNKVRLAELVTQEQGKPLKEALAEVVYAAGYVKWFAQEAERAYGSVIPAHTAFHQISTVKQGVGVVVGITPWNFPLAMITRKVAPAYAAGCSFILKPSELTPLSAIELAKLALDAGVESAAFQVLVTSKPQDLVKQLNSHPAVRKLTFTGSTAVGKLLLEQTAQSVKRTSLELGGNAPFIVFESANLEAALEGLMIAKFRNAGQTCIAANRVFLHRNIKHQFIELLKTRLSALTIGSGNSGDVDLGPLINSAAKQKALNLVLNASQQGAKLVYQGDSMQGNYMSPVVLENVDQSMAIYRAEIFAPVVSVIEFETEEQAIQLANEVEVGLAAYIYSTNSEQLHRTSLGLDFAMIGLNEGAISNPAAPFGGMKQSGLGREGGAQGIDEYLEVKYLCQRFI</sequence>
<reference evidence="6 7" key="1">
    <citation type="submission" date="2013-07" db="EMBL/GenBank/DDBJ databases">
        <title>Comparative Genomic and Metabolomic Analysis of Twelve Strains of Pseudoalteromonas luteoviolacea.</title>
        <authorList>
            <person name="Vynne N.G."/>
            <person name="Mansson M."/>
            <person name="Gram L."/>
        </authorList>
    </citation>
    <scope>NUCLEOTIDE SEQUENCE [LARGE SCALE GENOMIC DNA]</scope>
    <source>
        <strain evidence="6 7">S4060-1</strain>
    </source>
</reference>
<dbReference type="PROSITE" id="PS00070">
    <property type="entry name" value="ALDEHYDE_DEHYDR_CYS"/>
    <property type="match status" value="1"/>
</dbReference>
<dbReference type="RefSeq" id="WP_063380223.1">
    <property type="nucleotide sequence ID" value="NZ_AUXX01000006.1"/>
</dbReference>
<dbReference type="FunFam" id="3.40.605.10:FF:000026">
    <property type="entry name" value="Aldehyde dehydrogenase, putative"/>
    <property type="match status" value="1"/>
</dbReference>
<comment type="similarity">
    <text evidence="1 4">Belongs to the aldehyde dehydrogenase family.</text>
</comment>
<dbReference type="CDD" id="cd07103">
    <property type="entry name" value="ALDH_F5_SSADH_GabD"/>
    <property type="match status" value="1"/>
</dbReference>